<dbReference type="AlphaFoldDB" id="H3GJV6"/>
<evidence type="ECO:0000313" key="1">
    <source>
        <dbReference type="EnsemblProtists" id="Phyra76478"/>
    </source>
</evidence>
<reference evidence="1" key="2">
    <citation type="submission" date="2015-06" db="UniProtKB">
        <authorList>
            <consortium name="EnsemblProtists"/>
        </authorList>
    </citation>
    <scope>IDENTIFICATION</scope>
    <source>
        <strain evidence="1">Pr102</strain>
    </source>
</reference>
<dbReference type="HOGENOM" id="CLU_083184_0_0_1"/>
<sequence>MEHGSARELLRASATDADAVRQYLQSIDGVELNGLLDGIAPRDAKCASKGKKKSEFLVEDDWLPLVHLLVRCETTRLRAASRIIQVLRRGSPSELESMQLLTEINLGYAAALDGLQDLRTLPKAQHAVRRRELLEELKLVLEIVFSFLGEVVHEKKPGKVLPQLLGLVPYFLGMVGELSGSGEDEETRVASENLAKLLELPWSCQTVPSLLDVLVDDTTLMSRESWQQLQENVERMVTTSPEMASETMNPVIRECVMVASVTGDHRWIGIVRYLLRQLPVHLRQEAEFNLQM</sequence>
<keyword evidence="2" id="KW-1185">Reference proteome</keyword>
<dbReference type="Proteomes" id="UP000005238">
    <property type="component" value="Unassembled WGS sequence"/>
</dbReference>
<dbReference type="OMA" id="CVFRERS"/>
<proteinExistence type="predicted"/>
<dbReference type="eggNOG" id="ENOG502SJ88">
    <property type="taxonomic scope" value="Eukaryota"/>
</dbReference>
<protein>
    <submittedName>
        <fullName evidence="1">Uncharacterized protein</fullName>
    </submittedName>
</protein>
<dbReference type="EMBL" id="DS566015">
    <property type="status" value="NOT_ANNOTATED_CDS"/>
    <property type="molecule type" value="Genomic_DNA"/>
</dbReference>
<organism evidence="1 2">
    <name type="scientific">Phytophthora ramorum</name>
    <name type="common">Sudden oak death agent</name>
    <dbReference type="NCBI Taxonomy" id="164328"/>
    <lineage>
        <taxon>Eukaryota</taxon>
        <taxon>Sar</taxon>
        <taxon>Stramenopiles</taxon>
        <taxon>Oomycota</taxon>
        <taxon>Peronosporomycetes</taxon>
        <taxon>Peronosporales</taxon>
        <taxon>Peronosporaceae</taxon>
        <taxon>Phytophthora</taxon>
    </lineage>
</organism>
<reference evidence="2" key="1">
    <citation type="journal article" date="2006" name="Science">
        <title>Phytophthora genome sequences uncover evolutionary origins and mechanisms of pathogenesis.</title>
        <authorList>
            <person name="Tyler B.M."/>
            <person name="Tripathy S."/>
            <person name="Zhang X."/>
            <person name="Dehal P."/>
            <person name="Jiang R.H."/>
            <person name="Aerts A."/>
            <person name="Arredondo F.D."/>
            <person name="Baxter L."/>
            <person name="Bensasson D."/>
            <person name="Beynon J.L."/>
            <person name="Chapman J."/>
            <person name="Damasceno C.M."/>
            <person name="Dorrance A.E."/>
            <person name="Dou D."/>
            <person name="Dickerman A.W."/>
            <person name="Dubchak I.L."/>
            <person name="Garbelotto M."/>
            <person name="Gijzen M."/>
            <person name="Gordon S.G."/>
            <person name="Govers F."/>
            <person name="Grunwald N.J."/>
            <person name="Huang W."/>
            <person name="Ivors K.L."/>
            <person name="Jones R.W."/>
            <person name="Kamoun S."/>
            <person name="Krampis K."/>
            <person name="Lamour K.H."/>
            <person name="Lee M.K."/>
            <person name="McDonald W.H."/>
            <person name="Medina M."/>
            <person name="Meijer H.J."/>
            <person name="Nordberg E.K."/>
            <person name="Maclean D.J."/>
            <person name="Ospina-Giraldo M.D."/>
            <person name="Morris P.F."/>
            <person name="Phuntumart V."/>
            <person name="Putnam N.H."/>
            <person name="Rash S."/>
            <person name="Rose J.K."/>
            <person name="Sakihama Y."/>
            <person name="Salamov A.A."/>
            <person name="Savidor A."/>
            <person name="Scheuring C.F."/>
            <person name="Smith B.M."/>
            <person name="Sobral B.W."/>
            <person name="Terry A."/>
            <person name="Torto-Alalibo T.A."/>
            <person name="Win J."/>
            <person name="Xu Z."/>
            <person name="Zhang H."/>
            <person name="Grigoriev I.V."/>
            <person name="Rokhsar D.S."/>
            <person name="Boore J.L."/>
        </authorList>
    </citation>
    <scope>NUCLEOTIDE SEQUENCE [LARGE SCALE GENOMIC DNA]</scope>
    <source>
        <strain evidence="2">Pr102</strain>
    </source>
</reference>
<dbReference type="VEuPathDB" id="FungiDB:KRP22_3443"/>
<evidence type="ECO:0000313" key="2">
    <source>
        <dbReference type="Proteomes" id="UP000005238"/>
    </source>
</evidence>
<accession>H3GJV6</accession>
<dbReference type="InParanoid" id="H3GJV6"/>
<name>H3GJV6_PHYRM</name>
<dbReference type="EnsemblProtists" id="Phyra76478">
    <property type="protein sequence ID" value="Phyra76478"/>
    <property type="gene ID" value="Phyra76478"/>
</dbReference>
<dbReference type="VEuPathDB" id="FungiDB:KRP23_3330"/>